<dbReference type="EMBL" id="QFPJ01000035">
    <property type="protein sequence ID" value="PZQ21183.1"/>
    <property type="molecule type" value="Genomic_DNA"/>
</dbReference>
<feature type="coiled-coil region" evidence="1">
    <location>
        <begin position="249"/>
        <end position="279"/>
    </location>
</feature>
<dbReference type="Pfam" id="PF05954">
    <property type="entry name" value="Phage_GPD"/>
    <property type="match status" value="1"/>
</dbReference>
<accession>A0A2W5MTZ0</accession>
<evidence type="ECO:0000313" key="2">
    <source>
        <dbReference type="EMBL" id="PZQ21183.1"/>
    </source>
</evidence>
<organism evidence="2 3">
    <name type="scientific">Sphingopyxis macrogoltabida</name>
    <name type="common">Sphingomonas macrogoltabidus</name>
    <dbReference type="NCBI Taxonomy" id="33050"/>
    <lineage>
        <taxon>Bacteria</taxon>
        <taxon>Pseudomonadati</taxon>
        <taxon>Pseudomonadota</taxon>
        <taxon>Alphaproteobacteria</taxon>
        <taxon>Sphingomonadales</taxon>
        <taxon>Sphingomonadaceae</taxon>
        <taxon>Sphingopyxis</taxon>
    </lineage>
</organism>
<reference evidence="2 3" key="1">
    <citation type="submission" date="2017-08" db="EMBL/GenBank/DDBJ databases">
        <title>Infants hospitalized years apart are colonized by the same room-sourced microbial strains.</title>
        <authorList>
            <person name="Brooks B."/>
            <person name="Olm M.R."/>
            <person name="Firek B.A."/>
            <person name="Baker R."/>
            <person name="Thomas B.C."/>
            <person name="Morowitz M.J."/>
            <person name="Banfield J.F."/>
        </authorList>
    </citation>
    <scope>NUCLEOTIDE SEQUENCE [LARGE SCALE GENOMIC DNA]</scope>
    <source>
        <strain evidence="2">S2_005_003_R2_47</strain>
    </source>
</reference>
<gene>
    <name evidence="2" type="ORF">DI569_12900</name>
</gene>
<proteinExistence type="predicted"/>
<dbReference type="SUPFAM" id="SSF69279">
    <property type="entry name" value="Phage tail proteins"/>
    <property type="match status" value="1"/>
</dbReference>
<dbReference type="AlphaFoldDB" id="A0A2W5MTZ0"/>
<keyword evidence="1" id="KW-0175">Coiled coil</keyword>
<comment type="caution">
    <text evidence="2">The sequence shown here is derived from an EMBL/GenBank/DDBJ whole genome shotgun (WGS) entry which is preliminary data.</text>
</comment>
<dbReference type="Proteomes" id="UP000248597">
    <property type="component" value="Unassembled WGS sequence"/>
</dbReference>
<protein>
    <submittedName>
        <fullName evidence="2">Phage tail protein</fullName>
    </submittedName>
</protein>
<evidence type="ECO:0000256" key="1">
    <source>
        <dbReference type="SAM" id="Coils"/>
    </source>
</evidence>
<sequence length="346" mass="36931">MRPGFRLLANAADITDMIAERLSSLTMTDEAGFESDTISIILDDGEADNPIALPPTGAELELFLGYDGEAKRMGLFIVDEIEMSGGSAVPSTMAISGRAAPFDKSKGGKVNLQTQKTRSWAADTTIGAMVAKIAGEHGMEGAASASLANVKLPHTDQSDESDMHLLVRIARRYDGIVKPAGGKLIMAKRGEARSVGGEELPEITIEPGGAALWSLNLAKREESGSVVAAWHVPKKAKRHTVTVGEGEPVTRIRRQFTNAEQARAAAQAEMDRRQRAKEKFSVTIEGNPDAAAEAPLITRGFRDGVNGEWIITRVTHSLDGSGGYVSQIECEKPGDVAGHNIAEDEE</sequence>
<name>A0A2W5MTZ0_SPHMC</name>
<evidence type="ECO:0000313" key="3">
    <source>
        <dbReference type="Proteomes" id="UP000248597"/>
    </source>
</evidence>